<dbReference type="InterPro" id="IPR012349">
    <property type="entry name" value="Split_barrel_FMN-bd"/>
</dbReference>
<dbReference type="EMBL" id="JBFALK010000007">
    <property type="protein sequence ID" value="MEV0969927.1"/>
    <property type="molecule type" value="Genomic_DNA"/>
</dbReference>
<evidence type="ECO:0000313" key="1">
    <source>
        <dbReference type="EMBL" id="MEV0969927.1"/>
    </source>
</evidence>
<sequence>MNKRVFNPRAIAGGRWPVLIHVGRVSGATYRTPLDAHPVDGGYLFVLVYGSRSDWVQNVLAADGARLRVDGKEVELAAPRLVGEDEAFQALSDAVARPPKLLRITEFLRMDLIAAGGGAPRSPMNRR</sequence>
<dbReference type="InterPro" id="IPR004378">
    <property type="entry name" value="F420H2_quin_Rdtase"/>
</dbReference>
<organism evidence="1 2">
    <name type="scientific">Microtetraspora glauca</name>
    <dbReference type="NCBI Taxonomy" id="1996"/>
    <lineage>
        <taxon>Bacteria</taxon>
        <taxon>Bacillati</taxon>
        <taxon>Actinomycetota</taxon>
        <taxon>Actinomycetes</taxon>
        <taxon>Streptosporangiales</taxon>
        <taxon>Streptosporangiaceae</taxon>
        <taxon>Microtetraspora</taxon>
    </lineage>
</organism>
<reference evidence="1 2" key="1">
    <citation type="submission" date="2024-06" db="EMBL/GenBank/DDBJ databases">
        <title>The Natural Products Discovery Center: Release of the First 8490 Sequenced Strains for Exploring Actinobacteria Biosynthetic Diversity.</title>
        <authorList>
            <person name="Kalkreuter E."/>
            <person name="Kautsar S.A."/>
            <person name="Yang D."/>
            <person name="Bader C.D."/>
            <person name="Teijaro C.N."/>
            <person name="Fluegel L."/>
            <person name="Davis C.M."/>
            <person name="Simpson J.R."/>
            <person name="Lauterbach L."/>
            <person name="Steele A.D."/>
            <person name="Gui C."/>
            <person name="Meng S."/>
            <person name="Li G."/>
            <person name="Viehrig K."/>
            <person name="Ye F."/>
            <person name="Su P."/>
            <person name="Kiefer A.F."/>
            <person name="Nichols A."/>
            <person name="Cepeda A.J."/>
            <person name="Yan W."/>
            <person name="Fan B."/>
            <person name="Jiang Y."/>
            <person name="Adhikari A."/>
            <person name="Zheng C.-J."/>
            <person name="Schuster L."/>
            <person name="Cowan T.M."/>
            <person name="Smanski M.J."/>
            <person name="Chevrette M.G."/>
            <person name="De Carvalho L.P.S."/>
            <person name="Shen B."/>
        </authorList>
    </citation>
    <scope>NUCLEOTIDE SEQUENCE [LARGE SCALE GENOMIC DNA]</scope>
    <source>
        <strain evidence="1 2">NPDC050100</strain>
    </source>
</reference>
<protein>
    <submittedName>
        <fullName evidence="1">Nitroreductase family deazaflavin-dependent oxidoreductase</fullName>
    </submittedName>
</protein>
<dbReference type="Pfam" id="PF04075">
    <property type="entry name" value="F420H2_quin_red"/>
    <property type="match status" value="1"/>
</dbReference>
<dbReference type="RefSeq" id="WP_358132969.1">
    <property type="nucleotide sequence ID" value="NZ_JBFALK010000007.1"/>
</dbReference>
<evidence type="ECO:0000313" key="2">
    <source>
        <dbReference type="Proteomes" id="UP001551675"/>
    </source>
</evidence>
<keyword evidence="2" id="KW-1185">Reference proteome</keyword>
<name>A0ABV3GF16_MICGL</name>
<accession>A0ABV3GF16</accession>
<dbReference type="Proteomes" id="UP001551675">
    <property type="component" value="Unassembled WGS sequence"/>
</dbReference>
<dbReference type="Gene3D" id="2.30.110.10">
    <property type="entry name" value="Electron Transport, Fmn-binding Protein, Chain A"/>
    <property type="match status" value="1"/>
</dbReference>
<dbReference type="NCBIfam" id="TIGR00026">
    <property type="entry name" value="hi_GC_TIGR00026"/>
    <property type="match status" value="1"/>
</dbReference>
<gene>
    <name evidence="1" type="ORF">AB0I59_14915</name>
</gene>
<comment type="caution">
    <text evidence="1">The sequence shown here is derived from an EMBL/GenBank/DDBJ whole genome shotgun (WGS) entry which is preliminary data.</text>
</comment>
<proteinExistence type="predicted"/>